<dbReference type="EMBL" id="JBELQC010000002">
    <property type="protein sequence ID" value="MFL9841999.1"/>
    <property type="molecule type" value="Genomic_DNA"/>
</dbReference>
<keyword evidence="3" id="KW-1185">Reference proteome</keyword>
<evidence type="ECO:0008006" key="4">
    <source>
        <dbReference type="Google" id="ProtNLM"/>
    </source>
</evidence>
<name>A0ABW8YPN8_9SPHN</name>
<evidence type="ECO:0000313" key="3">
    <source>
        <dbReference type="Proteomes" id="UP001629244"/>
    </source>
</evidence>
<sequence>MVLILWGLLGCASLYMHFALGPEFDPNATDYDRQLYASLPIWLNIVYVAAVSCGLIGAIELLVRNRGAVLLSALSVVLVTIQFGWMFLATDIIAVKGVWTTYFPALIIAVQLFQLWFASRAKGRGLLR</sequence>
<dbReference type="Proteomes" id="UP001629244">
    <property type="component" value="Unassembled WGS sequence"/>
</dbReference>
<keyword evidence="1" id="KW-1133">Transmembrane helix</keyword>
<protein>
    <recommendedName>
        <fullName evidence="4">Sugar transporter</fullName>
    </recommendedName>
</protein>
<feature type="transmembrane region" description="Helical" evidence="1">
    <location>
        <begin position="68"/>
        <end position="87"/>
    </location>
</feature>
<feature type="transmembrane region" description="Helical" evidence="1">
    <location>
        <begin position="99"/>
        <end position="118"/>
    </location>
</feature>
<proteinExistence type="predicted"/>
<evidence type="ECO:0000313" key="2">
    <source>
        <dbReference type="EMBL" id="MFL9841999.1"/>
    </source>
</evidence>
<organism evidence="2 3">
    <name type="scientific">Sphingomonas plantiphila</name>
    <dbReference type="NCBI Taxonomy" id="3163295"/>
    <lineage>
        <taxon>Bacteria</taxon>
        <taxon>Pseudomonadati</taxon>
        <taxon>Pseudomonadota</taxon>
        <taxon>Alphaproteobacteria</taxon>
        <taxon>Sphingomonadales</taxon>
        <taxon>Sphingomonadaceae</taxon>
        <taxon>Sphingomonas</taxon>
    </lineage>
</organism>
<comment type="caution">
    <text evidence="2">The sequence shown here is derived from an EMBL/GenBank/DDBJ whole genome shotgun (WGS) entry which is preliminary data.</text>
</comment>
<dbReference type="RefSeq" id="WP_408079236.1">
    <property type="nucleotide sequence ID" value="NZ_JBELQC010000002.1"/>
</dbReference>
<reference evidence="2 3" key="1">
    <citation type="submission" date="2024-06" db="EMBL/GenBank/DDBJ databases">
        <authorList>
            <person name="Kaempfer P."/>
            <person name="Viver T."/>
        </authorList>
    </citation>
    <scope>NUCLEOTIDE SEQUENCE [LARGE SCALE GENOMIC DNA]</scope>
    <source>
        <strain evidence="2 3">ST-64</strain>
    </source>
</reference>
<accession>A0ABW8YPN8</accession>
<keyword evidence="1" id="KW-0472">Membrane</keyword>
<feature type="transmembrane region" description="Helical" evidence="1">
    <location>
        <begin position="35"/>
        <end position="56"/>
    </location>
</feature>
<keyword evidence="1" id="KW-0812">Transmembrane</keyword>
<evidence type="ECO:0000256" key="1">
    <source>
        <dbReference type="SAM" id="Phobius"/>
    </source>
</evidence>
<gene>
    <name evidence="2" type="ORF">ABS767_13575</name>
</gene>